<proteinExistence type="predicted"/>
<feature type="signal peptide" evidence="1">
    <location>
        <begin position="1"/>
        <end position="18"/>
    </location>
</feature>
<sequence>MRISKRITPLFFSFTLIACCLTFQVDTYVTVEATSTSWVISSFEKSSNENTYHINHRKAHSILENNFSIFDFKCCLTHHKSLFATQYKKQDNLNLPIKSDYLKTILQSSLSKDDTSIG</sequence>
<dbReference type="PROSITE" id="PS51257">
    <property type="entry name" value="PROKAR_LIPOPROTEIN"/>
    <property type="match status" value="1"/>
</dbReference>
<name>A0AAU7BPX5_9FLAO</name>
<evidence type="ECO:0000256" key="1">
    <source>
        <dbReference type="SAM" id="SignalP"/>
    </source>
</evidence>
<organism evidence="2">
    <name type="scientific">Pontimicrobium sp. SW4</name>
    <dbReference type="NCBI Taxonomy" id="3153519"/>
    <lineage>
        <taxon>Bacteria</taxon>
        <taxon>Pseudomonadati</taxon>
        <taxon>Bacteroidota</taxon>
        <taxon>Flavobacteriia</taxon>
        <taxon>Flavobacteriales</taxon>
        <taxon>Flavobacteriaceae</taxon>
        <taxon>Pontimicrobium</taxon>
    </lineage>
</organism>
<keyword evidence="1" id="KW-0732">Signal</keyword>
<accession>A0AAU7BPX5</accession>
<gene>
    <name evidence="2" type="ORF">ABGB03_10940</name>
</gene>
<dbReference type="AlphaFoldDB" id="A0AAU7BPX5"/>
<dbReference type="RefSeq" id="WP_347922556.1">
    <property type="nucleotide sequence ID" value="NZ_CP157199.1"/>
</dbReference>
<feature type="chain" id="PRO_5043683400" evidence="1">
    <location>
        <begin position="19"/>
        <end position="118"/>
    </location>
</feature>
<reference evidence="2" key="1">
    <citation type="submission" date="2024-05" db="EMBL/GenBank/DDBJ databases">
        <title>Pontimicrobium maritimus sp. nov., isolated form sea water.</title>
        <authorList>
            <person name="Muhammad N."/>
            <person name="Vuong T.Q."/>
            <person name="Han H.L."/>
            <person name="Kim S.-G."/>
        </authorList>
    </citation>
    <scope>NUCLEOTIDE SEQUENCE</scope>
    <source>
        <strain evidence="2">SW4</strain>
    </source>
</reference>
<protein>
    <submittedName>
        <fullName evidence="2">Uncharacterized protein</fullName>
    </submittedName>
</protein>
<evidence type="ECO:0000313" key="2">
    <source>
        <dbReference type="EMBL" id="XBG60370.1"/>
    </source>
</evidence>
<dbReference type="EMBL" id="CP157199">
    <property type="protein sequence ID" value="XBG60370.1"/>
    <property type="molecule type" value="Genomic_DNA"/>
</dbReference>